<keyword evidence="5" id="KW-0472">Membrane</keyword>
<evidence type="ECO:0000256" key="3">
    <source>
        <dbReference type="ARBA" id="ARBA00023157"/>
    </source>
</evidence>
<feature type="transmembrane region" description="Helical" evidence="5">
    <location>
        <begin position="169"/>
        <end position="188"/>
    </location>
</feature>
<dbReference type="EMBL" id="JANPWB010000009">
    <property type="protein sequence ID" value="KAJ1158345.1"/>
    <property type="molecule type" value="Genomic_DNA"/>
</dbReference>
<evidence type="ECO:0000256" key="4">
    <source>
        <dbReference type="ARBA" id="ARBA00023180"/>
    </source>
</evidence>
<feature type="domain" description="EGF-like" evidence="7">
    <location>
        <begin position="97"/>
        <end position="108"/>
    </location>
</feature>
<evidence type="ECO:0000313" key="9">
    <source>
        <dbReference type="Proteomes" id="UP001066276"/>
    </source>
</evidence>
<keyword evidence="2" id="KW-0245">EGF-like domain</keyword>
<dbReference type="InterPro" id="IPR000742">
    <property type="entry name" value="EGF"/>
</dbReference>
<proteinExistence type="inferred from homology"/>
<evidence type="ECO:0000313" key="8">
    <source>
        <dbReference type="EMBL" id="KAJ1158345.1"/>
    </source>
</evidence>
<comment type="similarity">
    <text evidence="1">Belongs to the EGF-CFC (Cripto-1/FRL1/Cryptic) family.</text>
</comment>
<evidence type="ECO:0000256" key="2">
    <source>
        <dbReference type="ARBA" id="ARBA00022536"/>
    </source>
</evidence>
<reference evidence="8" key="1">
    <citation type="journal article" date="2022" name="bioRxiv">
        <title>Sequencing and chromosome-scale assembly of the giantPleurodeles waltlgenome.</title>
        <authorList>
            <person name="Brown T."/>
            <person name="Elewa A."/>
            <person name="Iarovenko S."/>
            <person name="Subramanian E."/>
            <person name="Araus A.J."/>
            <person name="Petzold A."/>
            <person name="Susuki M."/>
            <person name="Suzuki K.-i.T."/>
            <person name="Hayashi T."/>
            <person name="Toyoda A."/>
            <person name="Oliveira C."/>
            <person name="Osipova E."/>
            <person name="Leigh N.D."/>
            <person name="Simon A."/>
            <person name="Yun M.H."/>
        </authorList>
    </citation>
    <scope>NUCLEOTIDE SEQUENCE</scope>
    <source>
        <strain evidence="8">20211129_DDA</strain>
        <tissue evidence="8">Liver</tissue>
    </source>
</reference>
<evidence type="ECO:0000256" key="1">
    <source>
        <dbReference type="ARBA" id="ARBA00007384"/>
    </source>
</evidence>
<keyword evidence="5" id="KW-1133">Transmembrane helix</keyword>
<dbReference type="CDD" id="cd00054">
    <property type="entry name" value="EGF_CA"/>
    <property type="match status" value="1"/>
</dbReference>
<evidence type="ECO:0000259" key="7">
    <source>
        <dbReference type="PROSITE" id="PS00022"/>
    </source>
</evidence>
<accession>A0AAV7S529</accession>
<name>A0AAV7S529_PLEWA</name>
<dbReference type="Proteomes" id="UP001066276">
    <property type="component" value="Chromosome 5"/>
</dbReference>
<dbReference type="Pfam" id="PF09443">
    <property type="entry name" value="CFC"/>
    <property type="match status" value="1"/>
</dbReference>
<evidence type="ECO:0000256" key="5">
    <source>
        <dbReference type="SAM" id="Phobius"/>
    </source>
</evidence>
<feature type="signal peptide" evidence="6">
    <location>
        <begin position="1"/>
        <end position="19"/>
    </location>
</feature>
<sequence>MRFVYFAVNIVPTLLLVDGLLWVVPSERQGLDIHVTSRKSREASVTLRNVSGQSHAHKGGKAQDFAEALAFTGLTESRSLDRHCCKNGGTCILGSFCACPKYFTGRFCEFDIRTSDCGSVRNGDWLERGCSFCRCVYGVMHCFLKFQDGCDLIKYEDEILGLKSGSNMLTQQALILILFVVYQFMWMIH</sequence>
<keyword evidence="6" id="KW-0732">Signal</keyword>
<dbReference type="SUPFAM" id="SSF57196">
    <property type="entry name" value="EGF/Laminin"/>
    <property type="match status" value="2"/>
</dbReference>
<keyword evidence="5" id="KW-0812">Transmembrane</keyword>
<keyword evidence="4" id="KW-0325">Glycoprotein</keyword>
<dbReference type="GO" id="GO:0007165">
    <property type="term" value="P:signal transduction"/>
    <property type="evidence" value="ECO:0007669"/>
    <property type="project" value="UniProtKB-ARBA"/>
</dbReference>
<comment type="caution">
    <text evidence="8">The sequence shown here is derived from an EMBL/GenBank/DDBJ whole genome shotgun (WGS) entry which is preliminary data.</text>
</comment>
<keyword evidence="3" id="KW-1015">Disulfide bond</keyword>
<dbReference type="FunFam" id="2.10.25.10:FF:000421">
    <property type="entry name" value="Teratocarcinoma-derived growth factor"/>
    <property type="match status" value="1"/>
</dbReference>
<evidence type="ECO:0000256" key="6">
    <source>
        <dbReference type="SAM" id="SignalP"/>
    </source>
</evidence>
<organism evidence="8 9">
    <name type="scientific">Pleurodeles waltl</name>
    <name type="common">Iberian ribbed newt</name>
    <dbReference type="NCBI Taxonomy" id="8319"/>
    <lineage>
        <taxon>Eukaryota</taxon>
        <taxon>Metazoa</taxon>
        <taxon>Chordata</taxon>
        <taxon>Craniata</taxon>
        <taxon>Vertebrata</taxon>
        <taxon>Euteleostomi</taxon>
        <taxon>Amphibia</taxon>
        <taxon>Batrachia</taxon>
        <taxon>Caudata</taxon>
        <taxon>Salamandroidea</taxon>
        <taxon>Salamandridae</taxon>
        <taxon>Pleurodelinae</taxon>
        <taxon>Pleurodeles</taxon>
    </lineage>
</organism>
<dbReference type="AlphaFoldDB" id="A0AAV7S529"/>
<protein>
    <recommendedName>
        <fullName evidence="7">EGF-like domain-containing protein</fullName>
    </recommendedName>
</protein>
<gene>
    <name evidence="8" type="ORF">NDU88_011036</name>
</gene>
<dbReference type="InterPro" id="IPR019011">
    <property type="entry name" value="Cryptic/Cripto_CFC-dom"/>
</dbReference>
<dbReference type="PROSITE" id="PS00022">
    <property type="entry name" value="EGF_1"/>
    <property type="match status" value="1"/>
</dbReference>
<keyword evidence="9" id="KW-1185">Reference proteome</keyword>
<feature type="chain" id="PRO_5043395278" description="EGF-like domain-containing protein" evidence="6">
    <location>
        <begin position="20"/>
        <end position="189"/>
    </location>
</feature>
<dbReference type="Gene3D" id="2.10.25.10">
    <property type="entry name" value="Laminin"/>
    <property type="match status" value="1"/>
</dbReference>